<dbReference type="AlphaFoldDB" id="X0UBY8"/>
<comment type="caution">
    <text evidence="1">The sequence shown here is derived from an EMBL/GenBank/DDBJ whole genome shotgun (WGS) entry which is preliminary data.</text>
</comment>
<evidence type="ECO:0000313" key="1">
    <source>
        <dbReference type="EMBL" id="GAF85960.1"/>
    </source>
</evidence>
<reference evidence="1" key="1">
    <citation type="journal article" date="2014" name="Front. Microbiol.">
        <title>High frequency of phylogenetically diverse reductive dehalogenase-homologous genes in deep subseafloor sedimentary metagenomes.</title>
        <authorList>
            <person name="Kawai M."/>
            <person name="Futagami T."/>
            <person name="Toyoda A."/>
            <person name="Takaki Y."/>
            <person name="Nishi S."/>
            <person name="Hori S."/>
            <person name="Arai W."/>
            <person name="Tsubouchi T."/>
            <person name="Morono Y."/>
            <person name="Uchiyama I."/>
            <person name="Ito T."/>
            <person name="Fujiyama A."/>
            <person name="Inagaki F."/>
            <person name="Takami H."/>
        </authorList>
    </citation>
    <scope>NUCLEOTIDE SEQUENCE</scope>
    <source>
        <strain evidence="1">Expedition CK06-06</strain>
    </source>
</reference>
<gene>
    <name evidence="1" type="ORF">S01H1_30567</name>
</gene>
<sequence length="62" mass="7192">MCVIDGFDISTEKGCKEFNDKFTDFKASINKDGSFTLEGLKKQEHLIYYDGEDKMFKTEKVK</sequence>
<proteinExistence type="predicted"/>
<name>X0UBY8_9ZZZZ</name>
<protein>
    <submittedName>
        <fullName evidence="1">Uncharacterized protein</fullName>
    </submittedName>
</protein>
<dbReference type="EMBL" id="BARS01018820">
    <property type="protein sequence ID" value="GAF85960.1"/>
    <property type="molecule type" value="Genomic_DNA"/>
</dbReference>
<organism evidence="1">
    <name type="scientific">marine sediment metagenome</name>
    <dbReference type="NCBI Taxonomy" id="412755"/>
    <lineage>
        <taxon>unclassified sequences</taxon>
        <taxon>metagenomes</taxon>
        <taxon>ecological metagenomes</taxon>
    </lineage>
</organism>
<accession>X0UBY8</accession>